<proteinExistence type="predicted"/>
<sequence>MISLVTTLILVNPWNDYLSKFTNSQLKKYCTQNRVTKIWVTKPENIDMILEKVKKQKPLKSPYGLDKVSEEMTLSRRFEAFVSETNSKFTSLNSQLLLKDKQIESLRISLNIAEEHIHSLSFKLRKIELPNQISDYWPQSPNNKILLIGDSNLQESSSEKHSTRLLQLWQTEPPEKIAVELTMCYDAEIVLNWDTK</sequence>
<organism evidence="1 2">
    <name type="scientific">Halocaridina rubra</name>
    <name type="common">Hawaiian red shrimp</name>
    <dbReference type="NCBI Taxonomy" id="373956"/>
    <lineage>
        <taxon>Eukaryota</taxon>
        <taxon>Metazoa</taxon>
        <taxon>Ecdysozoa</taxon>
        <taxon>Arthropoda</taxon>
        <taxon>Crustacea</taxon>
        <taxon>Multicrustacea</taxon>
        <taxon>Malacostraca</taxon>
        <taxon>Eumalacostraca</taxon>
        <taxon>Eucarida</taxon>
        <taxon>Decapoda</taxon>
        <taxon>Pleocyemata</taxon>
        <taxon>Caridea</taxon>
        <taxon>Atyoidea</taxon>
        <taxon>Atyidae</taxon>
        <taxon>Halocaridina</taxon>
    </lineage>
</organism>
<feature type="non-terminal residue" evidence="1">
    <location>
        <position position="196"/>
    </location>
</feature>
<protein>
    <submittedName>
        <fullName evidence="1">Uncharacterized protein</fullName>
    </submittedName>
</protein>
<accession>A0AAN8WP16</accession>
<evidence type="ECO:0000313" key="1">
    <source>
        <dbReference type="EMBL" id="KAK7066538.1"/>
    </source>
</evidence>
<evidence type="ECO:0000313" key="2">
    <source>
        <dbReference type="Proteomes" id="UP001381693"/>
    </source>
</evidence>
<reference evidence="1 2" key="1">
    <citation type="submission" date="2023-11" db="EMBL/GenBank/DDBJ databases">
        <title>Halocaridina rubra genome assembly.</title>
        <authorList>
            <person name="Smith C."/>
        </authorList>
    </citation>
    <scope>NUCLEOTIDE SEQUENCE [LARGE SCALE GENOMIC DNA]</scope>
    <source>
        <strain evidence="1">EP-1</strain>
        <tissue evidence="1">Whole</tissue>
    </source>
</reference>
<dbReference type="Proteomes" id="UP001381693">
    <property type="component" value="Unassembled WGS sequence"/>
</dbReference>
<comment type="caution">
    <text evidence="1">The sequence shown here is derived from an EMBL/GenBank/DDBJ whole genome shotgun (WGS) entry which is preliminary data.</text>
</comment>
<keyword evidence="2" id="KW-1185">Reference proteome</keyword>
<gene>
    <name evidence="1" type="ORF">SK128_006676</name>
</gene>
<name>A0AAN8WP16_HALRR</name>
<dbReference type="AlphaFoldDB" id="A0AAN8WP16"/>
<dbReference type="EMBL" id="JAXCGZ010019143">
    <property type="protein sequence ID" value="KAK7066538.1"/>
    <property type="molecule type" value="Genomic_DNA"/>
</dbReference>